<accession>A0A0W1AYR3</accession>
<organism evidence="2 3">
    <name type="scientific">Paenibacillus etheri</name>
    <dbReference type="NCBI Taxonomy" id="1306852"/>
    <lineage>
        <taxon>Bacteria</taxon>
        <taxon>Bacillati</taxon>
        <taxon>Bacillota</taxon>
        <taxon>Bacilli</taxon>
        <taxon>Bacillales</taxon>
        <taxon>Paenibacillaceae</taxon>
        <taxon>Paenibacillus</taxon>
    </lineage>
</organism>
<keyword evidence="1" id="KW-0472">Membrane</keyword>
<reference evidence="2 3" key="1">
    <citation type="journal article" date="2015" name="Int. Biodeterior. Biodegradation">
        <title>Physiological and genetic screening methods for the isolation of methyl tert-butyl ether-degrading bacteria for bioremediation purposes.</title>
        <authorList>
            <person name="Guisado I.M."/>
            <person name="Purswani J."/>
            <person name="Gonzalez Lopez J."/>
            <person name="Pozo C."/>
        </authorList>
    </citation>
    <scope>NUCLEOTIDE SEQUENCE [LARGE SCALE GENOMIC DNA]</scope>
    <source>
        <strain evidence="2 3">SH7</strain>
    </source>
</reference>
<dbReference type="RefSeq" id="WP_060623352.1">
    <property type="nucleotide sequence ID" value="NZ_LCZJ02000019.1"/>
</dbReference>
<evidence type="ECO:0000313" key="2">
    <source>
        <dbReference type="EMBL" id="KTD86456.1"/>
    </source>
</evidence>
<name>A0A0W1AYR3_9BACL</name>
<keyword evidence="1" id="KW-0812">Transmembrane</keyword>
<dbReference type="AlphaFoldDB" id="A0A0W1AYR3"/>
<feature type="transmembrane region" description="Helical" evidence="1">
    <location>
        <begin position="6"/>
        <end position="25"/>
    </location>
</feature>
<protein>
    <submittedName>
        <fullName evidence="2">Uncharacterized protein</fullName>
    </submittedName>
</protein>
<dbReference type="EMBL" id="LCZJ02000019">
    <property type="protein sequence ID" value="KTD86456.1"/>
    <property type="molecule type" value="Genomic_DNA"/>
</dbReference>
<keyword evidence="3" id="KW-1185">Reference proteome</keyword>
<dbReference type="OrthoDB" id="2659320at2"/>
<proteinExistence type="predicted"/>
<comment type="caution">
    <text evidence="2">The sequence shown here is derived from an EMBL/GenBank/DDBJ whole genome shotgun (WGS) entry which is preliminary data.</text>
</comment>
<evidence type="ECO:0000256" key="1">
    <source>
        <dbReference type="SAM" id="Phobius"/>
    </source>
</evidence>
<dbReference type="Proteomes" id="UP000054709">
    <property type="component" value="Unassembled WGS sequence"/>
</dbReference>
<gene>
    <name evidence="2" type="ORF">UQ64_13320</name>
</gene>
<evidence type="ECO:0000313" key="3">
    <source>
        <dbReference type="Proteomes" id="UP000054709"/>
    </source>
</evidence>
<keyword evidence="1" id="KW-1133">Transmembrane helix</keyword>
<sequence>MLIFLMYMFAILGVVLILSAGILELKKLSTTSELSKLLNAISSFNIIFTKTYIPPNQSHLIALNEPYKKIAIGTSNPKTSKKAIAKLYSFDNIMGSEIVVNALTLSKVSKRQQNSKTTASSADIHVFNSADEEVDVIEELTLKIYMNSNEMPMYSISFLPGLLPIKQSDNEYKEAYSQVQQLHTFFRSIVSQ</sequence>